<evidence type="ECO:0000313" key="4">
    <source>
        <dbReference type="WBParaSite" id="GPLIN_000843100"/>
    </source>
</evidence>
<sequence length="275" mass="30937">MSSNQAHQQESPPPSKTKQENLNVVPNDATIFAAIYEMRMKILDMESDMRKLGAHHAQFEGENTAQMEELQRQQSETSKKAQMFDKMMKARCLLIQPGNRWNLNDRHEEIFLAKPSNCLIVQHHGTKKGFRSVRAESMVARQFGIFYYEVKVLLLRGESLNIGLATKALALDECVGRHKNSFSYANKGRFWNDGTVDGGNTKFGVDDVVGCGVNLATRQIFYALNGKHTSKAFDCPMDLFPCVSLEEPGDSVETNFGPNFNFNLADEFEGLGWGK</sequence>
<dbReference type="InterPro" id="IPR013320">
    <property type="entry name" value="ConA-like_dom_sf"/>
</dbReference>
<name>A0A183C6D6_GLOPA</name>
<proteinExistence type="predicted"/>
<reference evidence="3" key="1">
    <citation type="submission" date="2013-12" db="EMBL/GenBank/DDBJ databases">
        <authorList>
            <person name="Aslett M."/>
        </authorList>
    </citation>
    <scope>NUCLEOTIDE SEQUENCE [LARGE SCALE GENOMIC DNA]</scope>
    <source>
        <strain evidence="3">Lindley</strain>
    </source>
</reference>
<reference evidence="3" key="2">
    <citation type="submission" date="2014-05" db="EMBL/GenBank/DDBJ databases">
        <title>The genome and life-stage specific transcriptomes of Globodera pallida elucidate key aspects of plant parasitism by a cyst nematode.</title>
        <authorList>
            <person name="Cotton J.A."/>
            <person name="Lilley C.J."/>
            <person name="Jones L.M."/>
            <person name="Kikuchi T."/>
            <person name="Reid A.J."/>
            <person name="Thorpe P."/>
            <person name="Tsai I.J."/>
            <person name="Beasley H."/>
            <person name="Blok V."/>
            <person name="Cock P.J.A."/>
            <person name="Van den Akker S.E."/>
            <person name="Holroyd N."/>
            <person name="Hunt M."/>
            <person name="Mantelin S."/>
            <person name="Naghra H."/>
            <person name="Pain A."/>
            <person name="Palomares-Rius J.E."/>
            <person name="Zarowiecki M."/>
            <person name="Berriman M."/>
            <person name="Jones J.T."/>
            <person name="Urwin P.E."/>
        </authorList>
    </citation>
    <scope>NUCLEOTIDE SEQUENCE [LARGE SCALE GENOMIC DNA]</scope>
    <source>
        <strain evidence="3">Lindley</strain>
    </source>
</reference>
<dbReference type="Gene3D" id="2.60.120.920">
    <property type="match status" value="1"/>
</dbReference>
<dbReference type="InterPro" id="IPR043136">
    <property type="entry name" value="B30.2/SPRY_sf"/>
</dbReference>
<feature type="compositionally biased region" description="Polar residues" evidence="1">
    <location>
        <begin position="1"/>
        <end position="10"/>
    </location>
</feature>
<organism evidence="3 4">
    <name type="scientific">Globodera pallida</name>
    <name type="common">Potato cyst nematode worm</name>
    <name type="synonym">Heterodera pallida</name>
    <dbReference type="NCBI Taxonomy" id="36090"/>
    <lineage>
        <taxon>Eukaryota</taxon>
        <taxon>Metazoa</taxon>
        <taxon>Ecdysozoa</taxon>
        <taxon>Nematoda</taxon>
        <taxon>Chromadorea</taxon>
        <taxon>Rhabditida</taxon>
        <taxon>Tylenchina</taxon>
        <taxon>Tylenchomorpha</taxon>
        <taxon>Tylenchoidea</taxon>
        <taxon>Heteroderidae</taxon>
        <taxon>Heteroderinae</taxon>
        <taxon>Globodera</taxon>
    </lineage>
</organism>
<dbReference type="Pfam" id="PF00622">
    <property type="entry name" value="SPRY"/>
    <property type="match status" value="1"/>
</dbReference>
<accession>A0A183C6D6</accession>
<dbReference type="PROSITE" id="PS50188">
    <property type="entry name" value="B302_SPRY"/>
    <property type="match status" value="1"/>
</dbReference>
<dbReference type="AlphaFoldDB" id="A0A183C6D6"/>
<reference evidence="4" key="3">
    <citation type="submission" date="2016-06" db="UniProtKB">
        <authorList>
            <consortium name="WormBaseParasite"/>
        </authorList>
    </citation>
    <scope>IDENTIFICATION</scope>
</reference>
<dbReference type="PANTHER" id="PTHR12245">
    <property type="entry name" value="SPRY DOMAIN CONTAINING SOCS BOX PROTEIN"/>
    <property type="match status" value="1"/>
</dbReference>
<dbReference type="InterPro" id="IPR003877">
    <property type="entry name" value="SPRY_dom"/>
</dbReference>
<feature type="region of interest" description="Disordered" evidence="1">
    <location>
        <begin position="1"/>
        <end position="24"/>
    </location>
</feature>
<keyword evidence="3" id="KW-1185">Reference proteome</keyword>
<protein>
    <submittedName>
        <fullName evidence="4">B30.2/SPRY domain-containing protein</fullName>
    </submittedName>
</protein>
<dbReference type="SUPFAM" id="SSF49899">
    <property type="entry name" value="Concanavalin A-like lectins/glucanases"/>
    <property type="match status" value="1"/>
</dbReference>
<dbReference type="InterPro" id="IPR050672">
    <property type="entry name" value="FBXO45-Fsn/SPSB_families"/>
</dbReference>
<dbReference type="InterPro" id="IPR044736">
    <property type="entry name" value="Gid1/RanBPM/SPLA_SPRY"/>
</dbReference>
<dbReference type="Proteomes" id="UP000050741">
    <property type="component" value="Unassembled WGS sequence"/>
</dbReference>
<evidence type="ECO:0000259" key="2">
    <source>
        <dbReference type="PROSITE" id="PS50188"/>
    </source>
</evidence>
<dbReference type="CDD" id="cd12885">
    <property type="entry name" value="SPRY_RanBP_like"/>
    <property type="match status" value="1"/>
</dbReference>
<evidence type="ECO:0000256" key="1">
    <source>
        <dbReference type="SAM" id="MobiDB-lite"/>
    </source>
</evidence>
<feature type="domain" description="B30.2/SPRY" evidence="2">
    <location>
        <begin position="62"/>
        <end position="261"/>
    </location>
</feature>
<dbReference type="PANTHER" id="PTHR12245:SF5">
    <property type="entry name" value="SPRY DOMAIN-CONTAINING SOCS BOX PROTEIN 3"/>
    <property type="match status" value="1"/>
</dbReference>
<dbReference type="SMART" id="SM00449">
    <property type="entry name" value="SPRY"/>
    <property type="match status" value="1"/>
</dbReference>
<dbReference type="InterPro" id="IPR001870">
    <property type="entry name" value="B30.2/SPRY"/>
</dbReference>
<evidence type="ECO:0000313" key="3">
    <source>
        <dbReference type="Proteomes" id="UP000050741"/>
    </source>
</evidence>
<dbReference type="WBParaSite" id="GPLIN_000843100">
    <property type="protein sequence ID" value="GPLIN_000843100"/>
    <property type="gene ID" value="GPLIN_000843100"/>
</dbReference>